<dbReference type="Proteomes" id="UP000239759">
    <property type="component" value="Unassembled WGS sequence"/>
</dbReference>
<gene>
    <name evidence="4" type="ORF">C4A77_15770</name>
</gene>
<dbReference type="EMBL" id="PRKQ01000019">
    <property type="protein sequence ID" value="PPA93918.1"/>
    <property type="molecule type" value="Genomic_DNA"/>
</dbReference>
<dbReference type="AlphaFoldDB" id="A0AAP8QC85"/>
<proteinExistence type="predicted"/>
<dbReference type="InterPro" id="IPR041685">
    <property type="entry name" value="AAA_GajA/Old/RecF-like"/>
</dbReference>
<dbReference type="InterPro" id="IPR027417">
    <property type="entry name" value="P-loop_NTPase"/>
</dbReference>
<name>A0AAP8QC85_BRELA</name>
<evidence type="ECO:0000313" key="5">
    <source>
        <dbReference type="Proteomes" id="UP000239759"/>
    </source>
</evidence>
<dbReference type="CDD" id="cd01026">
    <property type="entry name" value="TOPRIM_OLD"/>
    <property type="match status" value="1"/>
</dbReference>
<evidence type="ECO:0000259" key="3">
    <source>
        <dbReference type="Pfam" id="PF20469"/>
    </source>
</evidence>
<keyword evidence="4" id="KW-0540">Nuclease</keyword>
<sequence length="607" mass="69255">MKLSKLTIRNYKGIKELEINLENISIIIGPNNCSKSTVLQAIKQFGSKEKRLDSSIYYKYNTANPISFHATFTDITDEEAELRGIRASMHEETGTFIVRAVYRYGADVERVSKKTGDPIHDMGNEGWTGRLGGGANGSHFLNVFPDVIYIPAVKDASDEIKNSSDNVKVLSSLYKDIIQDIEEYNHALEKTKELQRKINTHENEQINFFQQEVQSFLNEVTTASVNFQVNFKPLDDFISSSINAVFQYNGIETDVSSQGSGVQRTFIVSMLKGYKKYQSQFTDDEISARRPIIFAIEEPELYLHPHIARVFKDTLYQLADDPLFQVIATSHSANFIDLSKPNRTLIRFALDPENDVFPHQVSSDIYGMVDEEREKFQALLKFNPHVNEVFFAKRAILVEGDTEVVAFKYVGEMLVREGVLSPDELHRTTVVNCAGKPTMYVILNVLNNFGIPYTVVHDCDITELGKDNKRRSTSTLKQAITINYKLEKLAEVRGNKKYVLQHTFEAEMPDTYEKGTSKSYAAYEYFKNKNLDELPLRLLNIIKASYGLPLEVPMVHRIQELIQYYLIENPEWLELKEAYSSWDIPVVDIQQVWGDSGLAYVAADIEK</sequence>
<evidence type="ECO:0000259" key="2">
    <source>
        <dbReference type="Pfam" id="PF13175"/>
    </source>
</evidence>
<evidence type="ECO:0000256" key="1">
    <source>
        <dbReference type="SAM" id="Coils"/>
    </source>
</evidence>
<dbReference type="Pfam" id="PF20469">
    <property type="entry name" value="OLD-like_TOPRIM"/>
    <property type="match status" value="1"/>
</dbReference>
<dbReference type="PANTHER" id="PTHR43581">
    <property type="entry name" value="ATP/GTP PHOSPHATASE"/>
    <property type="match status" value="1"/>
</dbReference>
<dbReference type="InterPro" id="IPR051396">
    <property type="entry name" value="Bact_Antivir_Def_Nuclease"/>
</dbReference>
<organism evidence="4 5">
    <name type="scientific">Brevibacillus laterosporus</name>
    <name type="common">Bacillus laterosporus</name>
    <dbReference type="NCBI Taxonomy" id="1465"/>
    <lineage>
        <taxon>Bacteria</taxon>
        <taxon>Bacillati</taxon>
        <taxon>Bacillota</taxon>
        <taxon>Bacilli</taxon>
        <taxon>Bacillales</taxon>
        <taxon>Paenibacillaceae</taxon>
        <taxon>Brevibacillus</taxon>
    </lineage>
</organism>
<feature type="domain" description="OLD protein-like TOPRIM" evidence="3">
    <location>
        <begin position="390"/>
        <end position="460"/>
    </location>
</feature>
<feature type="domain" description="Endonuclease GajA/Old nuclease/RecF-like AAA" evidence="2">
    <location>
        <begin position="1"/>
        <end position="68"/>
    </location>
</feature>
<dbReference type="PANTHER" id="PTHR43581:SF2">
    <property type="entry name" value="EXCINUCLEASE ATPASE SUBUNIT"/>
    <property type="match status" value="1"/>
</dbReference>
<feature type="domain" description="Endonuclease GajA/Old nuclease/RecF-like AAA" evidence="2">
    <location>
        <begin position="142"/>
        <end position="336"/>
    </location>
</feature>
<evidence type="ECO:0000313" key="4">
    <source>
        <dbReference type="EMBL" id="PPA93918.1"/>
    </source>
</evidence>
<comment type="caution">
    <text evidence="4">The sequence shown here is derived from an EMBL/GenBank/DDBJ whole genome shotgun (WGS) entry which is preliminary data.</text>
</comment>
<dbReference type="InterPro" id="IPR034139">
    <property type="entry name" value="TOPRIM_OLD"/>
</dbReference>
<keyword evidence="1" id="KW-0175">Coiled coil</keyword>
<dbReference type="GO" id="GO:0004519">
    <property type="term" value="F:endonuclease activity"/>
    <property type="evidence" value="ECO:0007669"/>
    <property type="project" value="UniProtKB-KW"/>
</dbReference>
<dbReference type="Gene3D" id="3.40.50.300">
    <property type="entry name" value="P-loop containing nucleotide triphosphate hydrolases"/>
    <property type="match status" value="1"/>
</dbReference>
<dbReference type="SUPFAM" id="SSF52540">
    <property type="entry name" value="P-loop containing nucleoside triphosphate hydrolases"/>
    <property type="match status" value="1"/>
</dbReference>
<protein>
    <submittedName>
        <fullName evidence="4">ATP-dependent endonuclease</fullName>
    </submittedName>
</protein>
<keyword evidence="4" id="KW-0378">Hydrolase</keyword>
<accession>A0AAP8QC85</accession>
<dbReference type="RefSeq" id="WP_104032486.1">
    <property type="nucleotide sequence ID" value="NZ_JARMDU010000022.1"/>
</dbReference>
<dbReference type="Pfam" id="PF13175">
    <property type="entry name" value="AAA_15"/>
    <property type="match status" value="2"/>
</dbReference>
<keyword evidence="4" id="KW-0255">Endonuclease</keyword>
<reference evidence="4 5" key="1">
    <citation type="submission" date="2018-02" db="EMBL/GenBank/DDBJ databases">
        <title>Comparative analysis of genomes of three Brevibacillus laterosporus strains producers of potent antimicrobials isolated from silage.</title>
        <authorList>
            <person name="Kojic M."/>
            <person name="Miljkovic M."/>
            <person name="Studholme D."/>
            <person name="Filipic B."/>
        </authorList>
    </citation>
    <scope>NUCLEOTIDE SEQUENCE [LARGE SCALE GENOMIC DNA]</scope>
    <source>
        <strain evidence="4 5">BGSP11</strain>
    </source>
</reference>
<feature type="coiled-coil region" evidence="1">
    <location>
        <begin position="174"/>
        <end position="204"/>
    </location>
</feature>